<dbReference type="Pfam" id="PF03640">
    <property type="entry name" value="Lipoprotein_15"/>
    <property type="match status" value="1"/>
</dbReference>
<dbReference type="AlphaFoldDB" id="A0A1M4TWN4"/>
<dbReference type="PANTHER" id="PTHR39335">
    <property type="entry name" value="BLL4220 PROTEIN"/>
    <property type="match status" value="1"/>
</dbReference>
<accession>A0A1M4TWN4</accession>
<dbReference type="OrthoDB" id="597632at2"/>
<evidence type="ECO:0000313" key="1">
    <source>
        <dbReference type="EMBL" id="SHE48832.1"/>
    </source>
</evidence>
<dbReference type="GO" id="GO:0043448">
    <property type="term" value="P:alkane catabolic process"/>
    <property type="evidence" value="ECO:0007669"/>
    <property type="project" value="TreeGrafter"/>
</dbReference>
<dbReference type="InterPro" id="IPR005297">
    <property type="entry name" value="Lipoprotein_repeat"/>
</dbReference>
<dbReference type="Proteomes" id="UP000184295">
    <property type="component" value="Unassembled WGS sequence"/>
</dbReference>
<sequence length="239" mass="24838">MYLIRLHYVKNNTVKAFIGMAAAAATLSACHYSNGEYGPAGAAPVVVPGSSNGKATYKGGYSGTNTHLLQGAPQGANPSLDDGAGFVVPNYPSTTLPGWIQGHPPGPTVLSYRNSPYGKILTTSSGKTLYVRLGDQYRQSFCYSICARAFPPFLTNGAPQASGGVLAAYVGVLEADLSGQREQVAYGQHPLYTYSGDTGPGQYNAEGKGGIWYVINVQGIVVKAPLGTVSTSTSTTTNG</sequence>
<dbReference type="PANTHER" id="PTHR39335:SF1">
    <property type="entry name" value="BLL4220 PROTEIN"/>
    <property type="match status" value="1"/>
</dbReference>
<proteinExistence type="predicted"/>
<dbReference type="EMBL" id="FQUL01000007">
    <property type="protein sequence ID" value="SHE48832.1"/>
    <property type="molecule type" value="Genomic_DNA"/>
</dbReference>
<gene>
    <name evidence="1" type="ORF">SAMN02745225_00749</name>
</gene>
<organism evidence="1 2">
    <name type="scientific">Ferrithrix thermotolerans DSM 19514</name>
    <dbReference type="NCBI Taxonomy" id="1121881"/>
    <lineage>
        <taxon>Bacteria</taxon>
        <taxon>Bacillati</taxon>
        <taxon>Actinomycetota</taxon>
        <taxon>Acidimicrobiia</taxon>
        <taxon>Acidimicrobiales</taxon>
        <taxon>Acidimicrobiaceae</taxon>
        <taxon>Ferrithrix</taxon>
    </lineage>
</organism>
<dbReference type="PROSITE" id="PS51257">
    <property type="entry name" value="PROKAR_LIPOPROTEIN"/>
    <property type="match status" value="1"/>
</dbReference>
<reference evidence="2" key="1">
    <citation type="submission" date="2016-11" db="EMBL/GenBank/DDBJ databases">
        <authorList>
            <person name="Varghese N."/>
            <person name="Submissions S."/>
        </authorList>
    </citation>
    <scope>NUCLEOTIDE SEQUENCE [LARGE SCALE GENOMIC DNA]</scope>
    <source>
        <strain evidence="2">DSM 19514</strain>
    </source>
</reference>
<name>A0A1M4TWN4_9ACTN</name>
<dbReference type="STRING" id="1121881.SAMN02745225_00749"/>
<evidence type="ECO:0000313" key="2">
    <source>
        <dbReference type="Proteomes" id="UP000184295"/>
    </source>
</evidence>
<keyword evidence="2" id="KW-1185">Reference proteome</keyword>
<protein>
    <submittedName>
        <fullName evidence="1">Predicted lipoprotein with conserved Yx(FWY)xxD motif</fullName>
    </submittedName>
</protein>
<keyword evidence="1" id="KW-0449">Lipoprotein</keyword>